<organism evidence="1 2">
    <name type="scientific">Corallococcus macrosporus DSM 14697</name>
    <dbReference type="NCBI Taxonomy" id="1189310"/>
    <lineage>
        <taxon>Bacteria</taxon>
        <taxon>Pseudomonadati</taxon>
        <taxon>Myxococcota</taxon>
        <taxon>Myxococcia</taxon>
        <taxon>Myxococcales</taxon>
        <taxon>Cystobacterineae</taxon>
        <taxon>Myxococcaceae</taxon>
        <taxon>Corallococcus</taxon>
    </lineage>
</organism>
<reference evidence="1 2" key="1">
    <citation type="submission" date="2017-06" db="EMBL/GenBank/DDBJ databases">
        <title>Sequencing and comparative analysis of myxobacterial genomes.</title>
        <authorList>
            <person name="Rupp O."/>
            <person name="Goesmann A."/>
            <person name="Sogaard-Andersen L."/>
        </authorList>
    </citation>
    <scope>NUCLEOTIDE SEQUENCE [LARGE SCALE GENOMIC DNA]</scope>
    <source>
        <strain evidence="1 2">DSM 14697</strain>
    </source>
</reference>
<evidence type="ECO:0008006" key="3">
    <source>
        <dbReference type="Google" id="ProtNLM"/>
    </source>
</evidence>
<gene>
    <name evidence="1" type="ORF">MYMAC_003748</name>
</gene>
<dbReference type="RefSeq" id="WP_095959084.1">
    <property type="nucleotide sequence ID" value="NZ_CP022203.1"/>
</dbReference>
<protein>
    <recommendedName>
        <fullName evidence="3">PIN domain-containing protein</fullName>
    </recommendedName>
</protein>
<dbReference type="KEGG" id="mmas:MYMAC_003748"/>
<keyword evidence="2" id="KW-1185">Reference proteome</keyword>
<evidence type="ECO:0000313" key="2">
    <source>
        <dbReference type="Proteomes" id="UP000217343"/>
    </source>
</evidence>
<dbReference type="AlphaFoldDB" id="A0A250JXC3"/>
<proteinExistence type="predicted"/>
<sequence length="161" mass="18154">MSENVVLLDTSILCEILAVPKLSSNARGFQNQLKDKIKAGDTLLLPMTSILETGNHIGQCSMQGQARRKAATAFVKFVTEALKGDLPFRPTPFFQAKELATWLVEFPDWAMRSDAKGKGSGLGDLTIQKEWMRQCDLNPGRRVYIWSLDQQLHRFDRLPTM</sequence>
<dbReference type="Proteomes" id="UP000217343">
    <property type="component" value="Chromosome"/>
</dbReference>
<dbReference type="EMBL" id="CP022203">
    <property type="protein sequence ID" value="ATB48122.1"/>
    <property type="molecule type" value="Genomic_DNA"/>
</dbReference>
<dbReference type="OrthoDB" id="158697at2"/>
<evidence type="ECO:0000313" key="1">
    <source>
        <dbReference type="EMBL" id="ATB48122.1"/>
    </source>
</evidence>
<name>A0A250JXC3_9BACT</name>
<accession>A0A250JXC3</accession>